<accession>A0AAW3B666</accession>
<dbReference type="EMBL" id="JBAMZN010000036">
    <property type="protein sequence ID" value="KAL0517748.1"/>
    <property type="molecule type" value="Genomic_DNA"/>
</dbReference>
<keyword evidence="2" id="KW-1133">Transmembrane helix</keyword>
<dbReference type="InterPro" id="IPR050508">
    <property type="entry name" value="Methyltransf_Superfamily"/>
</dbReference>
<organism evidence="5 6">
    <name type="scientific">Leishmania naiffi</name>
    <dbReference type="NCBI Taxonomy" id="5678"/>
    <lineage>
        <taxon>Eukaryota</taxon>
        <taxon>Discoba</taxon>
        <taxon>Euglenozoa</taxon>
        <taxon>Kinetoplastea</taxon>
        <taxon>Metakinetoplastina</taxon>
        <taxon>Trypanosomatida</taxon>
        <taxon>Trypanosomatidae</taxon>
        <taxon>Leishmaniinae</taxon>
        <taxon>Leishmania</taxon>
        <taxon>Leishmania naiffi species complex</taxon>
    </lineage>
</organism>
<proteinExistence type="predicted"/>
<evidence type="ECO:0000259" key="4">
    <source>
        <dbReference type="Pfam" id="PF08241"/>
    </source>
</evidence>
<dbReference type="PANTHER" id="PTHR42912:SF15">
    <property type="entry name" value="METHYLTRANSFERASE TYPE 11 DOMAIN-CONTAINING PROTEIN"/>
    <property type="match status" value="1"/>
</dbReference>
<evidence type="ECO:0000256" key="1">
    <source>
        <dbReference type="SAM" id="MobiDB-lite"/>
    </source>
</evidence>
<feature type="chain" id="PRO_5043699833" evidence="3">
    <location>
        <begin position="21"/>
        <end position="413"/>
    </location>
</feature>
<dbReference type="Gene3D" id="3.40.50.150">
    <property type="entry name" value="Vaccinia Virus protein VP39"/>
    <property type="match status" value="1"/>
</dbReference>
<dbReference type="SUPFAM" id="SSF53335">
    <property type="entry name" value="S-adenosyl-L-methionine-dependent methyltransferases"/>
    <property type="match status" value="1"/>
</dbReference>
<dbReference type="InterPro" id="IPR029063">
    <property type="entry name" value="SAM-dependent_MTases_sf"/>
</dbReference>
<feature type="signal peptide" evidence="3">
    <location>
        <begin position="1"/>
        <end position="20"/>
    </location>
</feature>
<dbReference type="Pfam" id="PF08241">
    <property type="entry name" value="Methyltransf_11"/>
    <property type="match status" value="1"/>
</dbReference>
<dbReference type="GO" id="GO:0008757">
    <property type="term" value="F:S-adenosylmethionine-dependent methyltransferase activity"/>
    <property type="evidence" value="ECO:0007669"/>
    <property type="project" value="InterPro"/>
</dbReference>
<comment type="caution">
    <text evidence="5">The sequence shown here is derived from an EMBL/GenBank/DDBJ whole genome shotgun (WGS) entry which is preliminary data.</text>
</comment>
<feature type="region of interest" description="Disordered" evidence="1">
    <location>
        <begin position="30"/>
        <end position="70"/>
    </location>
</feature>
<sequence>MLRYYAASSRLALLAGVANAGTSVLCQYPRWSSSSNSSSSTCTKNGTTSSSTGFSSDQNPHHAPGDGAEKTNESAFVKDAISNSSATSEIQKRHRGFIEPSDDVVMETARKALAREGRDEIPEAIVWNWETTAPPILARGKQNIYDFTDDIPQHVKPFWYHEYYQQREYFQLQRQKRPLKERMKMWAGVLAAMAAAGAALTFFRVWVEQPREIRQLREELLQHTYGRVLELAAGHGQNIGAYPYAVHEVVLTDSNPQQLQAMRYRIPHTAYPKYDVKRVRSESLDIFKDNEFDCVVDMFGLCHLRDPVMTLRQMQRVVKPSGMILLLEHGASPYPPVNWFLDYFAQQHKVNTHGCKWNSPIRQYLQESRLEVKEIRNMHYGTTYYVVAYPEVLEAYKDHETEVEQVSKRNKSK</sequence>
<dbReference type="FunFam" id="3.40.50.150:FF:000349">
    <property type="entry name" value="Methyltransferase domain containing protein"/>
    <property type="match status" value="1"/>
</dbReference>
<keyword evidence="5" id="KW-0489">Methyltransferase</keyword>
<keyword evidence="2" id="KW-0812">Transmembrane</keyword>
<protein>
    <submittedName>
        <fullName evidence="5">Methyltransferase domain/ubiE/COQ5 methyltransferase family</fullName>
    </submittedName>
</protein>
<evidence type="ECO:0000256" key="2">
    <source>
        <dbReference type="SAM" id="Phobius"/>
    </source>
</evidence>
<gene>
    <name evidence="5" type="ORF">Q4I28_007388</name>
</gene>
<keyword evidence="5" id="KW-0808">Transferase</keyword>
<evidence type="ECO:0000313" key="5">
    <source>
        <dbReference type="EMBL" id="KAL0517748.1"/>
    </source>
</evidence>
<dbReference type="PANTHER" id="PTHR42912">
    <property type="entry name" value="METHYLTRANSFERASE"/>
    <property type="match status" value="1"/>
</dbReference>
<dbReference type="Proteomes" id="UP001501274">
    <property type="component" value="Unassembled WGS sequence"/>
</dbReference>
<keyword evidence="3" id="KW-0732">Signal</keyword>
<feature type="domain" description="Methyltransferase type 11" evidence="4">
    <location>
        <begin position="229"/>
        <end position="325"/>
    </location>
</feature>
<feature type="compositionally biased region" description="Low complexity" evidence="1">
    <location>
        <begin position="32"/>
        <end position="56"/>
    </location>
</feature>
<keyword evidence="2" id="KW-0472">Membrane</keyword>
<keyword evidence="6" id="KW-1185">Reference proteome</keyword>
<dbReference type="InterPro" id="IPR013216">
    <property type="entry name" value="Methyltransf_11"/>
</dbReference>
<dbReference type="AlphaFoldDB" id="A0AAW3B666"/>
<name>A0AAW3B666_9TRYP</name>
<evidence type="ECO:0000313" key="6">
    <source>
        <dbReference type="Proteomes" id="UP001501274"/>
    </source>
</evidence>
<feature type="transmembrane region" description="Helical" evidence="2">
    <location>
        <begin position="185"/>
        <end position="207"/>
    </location>
</feature>
<evidence type="ECO:0000256" key="3">
    <source>
        <dbReference type="SAM" id="SignalP"/>
    </source>
</evidence>
<feature type="compositionally biased region" description="Basic and acidic residues" evidence="1">
    <location>
        <begin position="59"/>
        <end position="70"/>
    </location>
</feature>
<dbReference type="GO" id="GO:0032259">
    <property type="term" value="P:methylation"/>
    <property type="evidence" value="ECO:0007669"/>
    <property type="project" value="UniProtKB-KW"/>
</dbReference>
<reference evidence="5 6" key="1">
    <citation type="submission" date="2024-02" db="EMBL/GenBank/DDBJ databases">
        <title>FIRST GENOME SEQUENCES OF Leishmania (Viannia) shawi, Leishmania (Viannia) lindenbergi AND Leishmania (Viannia) utingensis.</title>
        <authorList>
            <person name="Resadore F."/>
            <person name="Custodio M.G.F."/>
            <person name="Boite M.C."/>
            <person name="Cupolillo E."/>
            <person name="Ferreira G.E.M."/>
        </authorList>
    </citation>
    <scope>NUCLEOTIDE SEQUENCE [LARGE SCALE GENOMIC DNA]</scope>
    <source>
        <strain evidence="5 6">MDAS/BR/1979/M5533</strain>
    </source>
</reference>